<protein>
    <submittedName>
        <fullName evidence="1">Uncharacterized protein</fullName>
    </submittedName>
</protein>
<dbReference type="OrthoDB" id="32195at2"/>
<dbReference type="AlphaFoldDB" id="A0A385Q3Y4"/>
<dbReference type="KEGG" id="lua:D4A81_10950"/>
<proteinExistence type="predicted"/>
<evidence type="ECO:0000313" key="1">
    <source>
        <dbReference type="EMBL" id="AYB00398.1"/>
    </source>
</evidence>
<gene>
    <name evidence="1" type="ORF">D4A81_10950</name>
</gene>
<name>A0A385Q3Y4_9FIRM</name>
<evidence type="ECO:0000313" key="2">
    <source>
        <dbReference type="Proteomes" id="UP000265562"/>
    </source>
</evidence>
<reference evidence="1 2" key="1">
    <citation type="submission" date="2018-09" db="EMBL/GenBank/DDBJ databases">
        <title>Genome sequencing of Lachnoanaerobaculum umeaense DSM 23576.</title>
        <authorList>
            <person name="Kook J.-K."/>
            <person name="Park S.-N."/>
            <person name="Lim Y.K."/>
        </authorList>
    </citation>
    <scope>NUCLEOTIDE SEQUENCE [LARGE SCALE GENOMIC DNA]</scope>
    <source>
        <strain evidence="2">DSM 23576 \ CCUG 58757</strain>
    </source>
</reference>
<dbReference type="Proteomes" id="UP000265562">
    <property type="component" value="Chromosome"/>
</dbReference>
<keyword evidence="2" id="KW-1185">Reference proteome</keyword>
<dbReference type="RefSeq" id="WP_111524010.1">
    <property type="nucleotide sequence ID" value="NZ_CP032364.1"/>
</dbReference>
<organism evidence="1 2">
    <name type="scientific">Lachnoanaerobaculum umeaense</name>
    <dbReference type="NCBI Taxonomy" id="617123"/>
    <lineage>
        <taxon>Bacteria</taxon>
        <taxon>Bacillati</taxon>
        <taxon>Bacillota</taxon>
        <taxon>Clostridia</taxon>
        <taxon>Lachnospirales</taxon>
        <taxon>Lachnospiraceae</taxon>
        <taxon>Lachnoanaerobaculum</taxon>
    </lineage>
</organism>
<dbReference type="EMBL" id="CP032364">
    <property type="protein sequence ID" value="AYB00398.1"/>
    <property type="molecule type" value="Genomic_DNA"/>
</dbReference>
<sequence length="98" mass="11248">MYRYNKDTVGIIRTDYLVKSQNAIENVLKNAEYVILTSGSAVDRAQATKQRDKYIKQLAEIRTYYQALSHVAQQRIELDLDDGANENYAKFQGIEVSI</sequence>
<accession>A0A385Q3Y4</accession>